<evidence type="ECO:0000313" key="2">
    <source>
        <dbReference type="EMBL" id="MEQ2226702.1"/>
    </source>
</evidence>
<keyword evidence="1" id="KW-1133">Transmembrane helix</keyword>
<reference evidence="2 3" key="1">
    <citation type="submission" date="2021-06" db="EMBL/GenBank/DDBJ databases">
        <authorList>
            <person name="Palmer J.M."/>
        </authorList>
    </citation>
    <scope>NUCLEOTIDE SEQUENCE [LARGE SCALE GENOMIC DNA]</scope>
    <source>
        <strain evidence="3">if_2019</strain>
        <tissue evidence="2">Muscle</tissue>
    </source>
</reference>
<comment type="caution">
    <text evidence="2">The sequence shown here is derived from an EMBL/GenBank/DDBJ whole genome shotgun (WGS) entry which is preliminary data.</text>
</comment>
<gene>
    <name evidence="2" type="ORF">ILYODFUR_030051</name>
</gene>
<feature type="transmembrane region" description="Helical" evidence="1">
    <location>
        <begin position="79"/>
        <end position="98"/>
    </location>
</feature>
<dbReference type="Proteomes" id="UP001482620">
    <property type="component" value="Unassembled WGS sequence"/>
</dbReference>
<dbReference type="EMBL" id="JAHRIQ010015971">
    <property type="protein sequence ID" value="MEQ2226702.1"/>
    <property type="molecule type" value="Genomic_DNA"/>
</dbReference>
<organism evidence="2 3">
    <name type="scientific">Ilyodon furcidens</name>
    <name type="common">goldbreast splitfin</name>
    <dbReference type="NCBI Taxonomy" id="33524"/>
    <lineage>
        <taxon>Eukaryota</taxon>
        <taxon>Metazoa</taxon>
        <taxon>Chordata</taxon>
        <taxon>Craniata</taxon>
        <taxon>Vertebrata</taxon>
        <taxon>Euteleostomi</taxon>
        <taxon>Actinopterygii</taxon>
        <taxon>Neopterygii</taxon>
        <taxon>Teleostei</taxon>
        <taxon>Neoteleostei</taxon>
        <taxon>Acanthomorphata</taxon>
        <taxon>Ovalentaria</taxon>
        <taxon>Atherinomorphae</taxon>
        <taxon>Cyprinodontiformes</taxon>
        <taxon>Goodeidae</taxon>
        <taxon>Ilyodon</taxon>
    </lineage>
</organism>
<accession>A0ABV0T552</accession>
<sequence>MACGGRGPALAQDRRESLVGLQPVFRVLAVLVLPGTVHWCVLVGLLLLLFLLFFQFVTVVCVSLVSPASLALSLLSHNLCLLLFLPVVACPICCLNLVQPVLLSQIQ</sequence>
<name>A0ABV0T552_9TELE</name>
<keyword evidence="1" id="KW-0812">Transmembrane</keyword>
<keyword evidence="3" id="KW-1185">Reference proteome</keyword>
<evidence type="ECO:0000256" key="1">
    <source>
        <dbReference type="SAM" id="Phobius"/>
    </source>
</evidence>
<evidence type="ECO:0000313" key="3">
    <source>
        <dbReference type="Proteomes" id="UP001482620"/>
    </source>
</evidence>
<feature type="transmembrane region" description="Helical" evidence="1">
    <location>
        <begin position="53"/>
        <end position="72"/>
    </location>
</feature>
<proteinExistence type="predicted"/>
<feature type="transmembrane region" description="Helical" evidence="1">
    <location>
        <begin position="24"/>
        <end position="47"/>
    </location>
</feature>
<protein>
    <submittedName>
        <fullName evidence="2">Uncharacterized protein</fullName>
    </submittedName>
</protein>
<keyword evidence="1" id="KW-0472">Membrane</keyword>